<evidence type="ECO:0000313" key="6">
    <source>
        <dbReference type="EMBL" id="RTH26915.1"/>
    </source>
</evidence>
<dbReference type="Proteomes" id="UP000286910">
    <property type="component" value="Unassembled WGS sequence"/>
</dbReference>
<evidence type="ECO:0000313" key="18">
    <source>
        <dbReference type="Proteomes" id="UP000287173"/>
    </source>
</evidence>
<evidence type="ECO:0000313" key="9">
    <source>
        <dbReference type="EMBL" id="RTI08525.1"/>
    </source>
</evidence>
<evidence type="ECO:0000313" key="2">
    <source>
        <dbReference type="EMBL" id="RTH05390.1"/>
    </source>
</evidence>
<keyword evidence="22" id="KW-1185">Reference proteome</keyword>
<gene>
    <name evidence="1" type="ORF">AN926_00885</name>
    <name evidence="12" type="ORF">CSW14_05595</name>
    <name evidence="10" type="ORF">CSW23_12640</name>
    <name evidence="9" type="ORF">CSW25_04035</name>
    <name evidence="11" type="ORF">CSW27_04490</name>
    <name evidence="8" type="ORF">CSW30_12415</name>
    <name evidence="7" type="ORF">CSW33_03180</name>
    <name evidence="5" type="ORF">CSW38_05265</name>
    <name evidence="6" type="ORF">CSW40_03985</name>
    <name evidence="4" type="ORF">CSW41_10860</name>
    <name evidence="3" type="ORF">CSW45_03400</name>
    <name evidence="2" type="ORF">CSW50_00445</name>
</gene>
<dbReference type="AlphaFoldDB" id="A0A0N0ZQW2"/>
<dbReference type="Proteomes" id="UP000287467">
    <property type="component" value="Unassembled WGS sequence"/>
</dbReference>
<name>A0A0N0ZQW2_THESC</name>
<evidence type="ECO:0000313" key="11">
    <source>
        <dbReference type="EMBL" id="RTI16040.1"/>
    </source>
</evidence>
<evidence type="ECO:0000313" key="24">
    <source>
        <dbReference type="Proteomes" id="UP000288082"/>
    </source>
</evidence>
<evidence type="ECO:0000313" key="8">
    <source>
        <dbReference type="EMBL" id="RTI04954.1"/>
    </source>
</evidence>
<dbReference type="EMBL" id="PELR01000075">
    <property type="protein sequence ID" value="RTH05425.1"/>
    <property type="molecule type" value="Genomic_DNA"/>
</dbReference>
<dbReference type="EMBL" id="PEMW01000148">
    <property type="protein sequence ID" value="RTI56919.1"/>
    <property type="molecule type" value="Genomic_DNA"/>
</dbReference>
<evidence type="ECO:0000313" key="21">
    <source>
        <dbReference type="Proteomes" id="UP000287467"/>
    </source>
</evidence>
<reference evidence="14 15" key="3">
    <citation type="journal article" date="2019" name="Extremophiles">
        <title>Biogeography of thermophiles and predominance of Thermus scotoductus in domestic water heaters.</title>
        <authorList>
            <person name="Wilpiszeski R.L."/>
            <person name="Zhang Z."/>
            <person name="House C.H."/>
        </authorList>
    </citation>
    <scope>NUCLEOTIDE SEQUENCE [LARGE SCALE GENOMIC DNA]</scope>
    <source>
        <strain evidence="10 23">10_S10</strain>
        <strain evidence="9 22">12_S12</strain>
        <strain evidence="11 17">14_S14</strain>
        <strain evidence="8 18">17_S17</strain>
        <strain evidence="12 21">1_S1</strain>
        <strain evidence="7 16">20_S20</strain>
        <strain evidence="5 19">25_S25</strain>
        <strain evidence="6 14">27_S27</strain>
        <strain evidence="4 20">28_S28</strain>
        <strain evidence="3 15">32_S32</strain>
        <strain evidence="2 24">38_S38</strain>
    </source>
</reference>
<evidence type="ECO:0000313" key="23">
    <source>
        <dbReference type="Proteomes" id="UP000288073"/>
    </source>
</evidence>
<evidence type="ECO:0000313" key="10">
    <source>
        <dbReference type="EMBL" id="RTI13847.1"/>
    </source>
</evidence>
<evidence type="ECO:0000313" key="13">
    <source>
        <dbReference type="Proteomes" id="UP000053099"/>
    </source>
</evidence>
<sequence>MEATGEPLILTDRGRPVLVVQPYREEDDLDRLKGTLVFYQNPLEPTGEAVYLDHARPFPKG</sequence>
<dbReference type="RefSeq" id="WP_015718310.1">
    <property type="nucleotide sequence ID" value="NZ_DAHVNI010000027.1"/>
</dbReference>
<protein>
    <submittedName>
        <fullName evidence="2">Prevent-host-death family protein</fullName>
    </submittedName>
</protein>
<accession>A0A0N0ZQW2</accession>
<comment type="caution">
    <text evidence="1">The sequence shown here is derived from an EMBL/GenBank/DDBJ whole genome shotgun (WGS) entry which is preliminary data.</text>
</comment>
<evidence type="ECO:0000313" key="19">
    <source>
        <dbReference type="Proteomes" id="UP000287306"/>
    </source>
</evidence>
<evidence type="ECO:0000313" key="20">
    <source>
        <dbReference type="Proteomes" id="UP000287439"/>
    </source>
</evidence>
<dbReference type="Proteomes" id="UP000288082">
    <property type="component" value="Unassembled WGS sequence"/>
</dbReference>
<evidence type="ECO:0000313" key="7">
    <source>
        <dbReference type="EMBL" id="RTH33859.1"/>
    </source>
</evidence>
<evidence type="ECO:0000313" key="12">
    <source>
        <dbReference type="EMBL" id="RTI56919.1"/>
    </source>
</evidence>
<dbReference type="Proteomes" id="UP000287173">
    <property type="component" value="Unassembled WGS sequence"/>
</dbReference>
<dbReference type="EMBL" id="PELW01000085">
    <property type="protein sequence ID" value="RTH26915.1"/>
    <property type="molecule type" value="Genomic_DNA"/>
</dbReference>
<evidence type="ECO:0000313" key="14">
    <source>
        <dbReference type="Proteomes" id="UP000286712"/>
    </source>
</evidence>
<dbReference type="EMBL" id="PEML01000088">
    <property type="protein sequence ID" value="RTI08525.1"/>
    <property type="molecule type" value="Genomic_DNA"/>
</dbReference>
<evidence type="ECO:0000313" key="15">
    <source>
        <dbReference type="Proteomes" id="UP000286910"/>
    </source>
</evidence>
<dbReference type="Proteomes" id="UP000053099">
    <property type="component" value="Unassembled WGS sequence"/>
</dbReference>
<dbReference type="Proteomes" id="UP000287439">
    <property type="component" value="Unassembled WGS sequence"/>
</dbReference>
<dbReference type="Proteomes" id="UP000287962">
    <property type="component" value="Unassembled WGS sequence"/>
</dbReference>
<proteinExistence type="predicted"/>
<evidence type="ECO:0000313" key="22">
    <source>
        <dbReference type="Proteomes" id="UP000287962"/>
    </source>
</evidence>
<dbReference type="EMBL" id="PEMJ01000105">
    <property type="protein sequence ID" value="RTI16040.1"/>
    <property type="molecule type" value="Genomic_DNA"/>
</dbReference>
<dbReference type="PATRIC" id="fig|37636.3.peg.1338"/>
<evidence type="ECO:0000313" key="1">
    <source>
        <dbReference type="EMBL" id="KPD32789.1"/>
    </source>
</evidence>
<dbReference type="EMBL" id="LJJR01000004">
    <property type="protein sequence ID" value="KPD32789.1"/>
    <property type="molecule type" value="Genomic_DNA"/>
</dbReference>
<evidence type="ECO:0000313" key="16">
    <source>
        <dbReference type="Proteomes" id="UP000286928"/>
    </source>
</evidence>
<dbReference type="EMBL" id="PELY01000127">
    <property type="protein sequence ID" value="RTH26723.1"/>
    <property type="molecule type" value="Genomic_DNA"/>
</dbReference>
<dbReference type="NCBIfam" id="TIGR01552">
    <property type="entry name" value="phd_fam"/>
    <property type="match status" value="1"/>
</dbReference>
<dbReference type="EMBL" id="PEMG01000445">
    <property type="protein sequence ID" value="RTI04954.1"/>
    <property type="molecule type" value="Genomic_DNA"/>
</dbReference>
<evidence type="ECO:0000313" key="4">
    <source>
        <dbReference type="EMBL" id="RTH15278.1"/>
    </source>
</evidence>
<reference evidence="9" key="2">
    <citation type="submission" date="2017-10" db="EMBL/GenBank/DDBJ databases">
        <authorList>
            <person name="Wilpiszeski R.L."/>
            <person name="Zhidan Z."/>
            <person name="House C.H."/>
        </authorList>
    </citation>
    <scope>NUCLEOTIDE SEQUENCE</scope>
    <source>
        <strain evidence="9">12_S12</strain>
    </source>
</reference>
<organism evidence="1 13">
    <name type="scientific">Thermus scotoductus</name>
    <dbReference type="NCBI Taxonomy" id="37636"/>
    <lineage>
        <taxon>Bacteria</taxon>
        <taxon>Thermotogati</taxon>
        <taxon>Deinococcota</taxon>
        <taxon>Deinococci</taxon>
        <taxon>Thermales</taxon>
        <taxon>Thermaceae</taxon>
        <taxon>Thermus</taxon>
    </lineage>
</organism>
<dbReference type="Proteomes" id="UP000288073">
    <property type="component" value="Unassembled WGS sequence"/>
</dbReference>
<dbReference type="EMBL" id="PEMD01000067">
    <property type="protein sequence ID" value="RTH33859.1"/>
    <property type="molecule type" value="Genomic_DNA"/>
</dbReference>
<dbReference type="Proteomes" id="UP000287155">
    <property type="component" value="Unassembled WGS sequence"/>
</dbReference>
<dbReference type="Proteomes" id="UP000286712">
    <property type="component" value="Unassembled WGS sequence"/>
</dbReference>
<dbReference type="GeneID" id="93867265"/>
<dbReference type="Proteomes" id="UP000287306">
    <property type="component" value="Unassembled WGS sequence"/>
</dbReference>
<evidence type="ECO:0000313" key="17">
    <source>
        <dbReference type="Proteomes" id="UP000287155"/>
    </source>
</evidence>
<evidence type="ECO:0000313" key="3">
    <source>
        <dbReference type="EMBL" id="RTH05425.1"/>
    </source>
</evidence>
<dbReference type="EMBL" id="PELV01000387">
    <property type="protein sequence ID" value="RTH15278.1"/>
    <property type="molecule type" value="Genomic_DNA"/>
</dbReference>
<dbReference type="EMBL" id="PEMN01000383">
    <property type="protein sequence ID" value="RTI13847.1"/>
    <property type="molecule type" value="Genomic_DNA"/>
</dbReference>
<evidence type="ECO:0000313" key="5">
    <source>
        <dbReference type="EMBL" id="RTH26723.1"/>
    </source>
</evidence>
<dbReference type="EMBL" id="PELM01000010">
    <property type="protein sequence ID" value="RTH05390.1"/>
    <property type="molecule type" value="Genomic_DNA"/>
</dbReference>
<reference evidence="1 13" key="1">
    <citation type="submission" date="2015-09" db="EMBL/GenBank/DDBJ databases">
        <title>Draft genome sequence of Thermus scotoductus strain K1 isolated from a geothermal spring in Nagorno-Karabakh, Armenia.</title>
        <authorList>
            <person name="Saghatelyan A."/>
            <person name="Poghosyan L."/>
            <person name="Panosyan H."/>
            <person name="Birkeland N.-K."/>
        </authorList>
    </citation>
    <scope>NUCLEOTIDE SEQUENCE [LARGE SCALE GENOMIC DNA]</scope>
    <source>
        <strain evidence="1 13">K1</strain>
    </source>
</reference>
<dbReference type="Proteomes" id="UP000286928">
    <property type="component" value="Unassembled WGS sequence"/>
</dbReference>